<dbReference type="InterPro" id="IPR011047">
    <property type="entry name" value="Quinoprotein_ADH-like_sf"/>
</dbReference>
<dbReference type="Pfam" id="PF14312">
    <property type="entry name" value="FG-GAP_2"/>
    <property type="match status" value="11"/>
</dbReference>
<dbReference type="STRING" id="856793.MICA_150"/>
<keyword evidence="5" id="KW-1185">Reference proteome</keyword>
<dbReference type="SMART" id="SM00191">
    <property type="entry name" value="Int_alpha"/>
    <property type="match status" value="4"/>
</dbReference>
<evidence type="ECO:0000313" key="5">
    <source>
        <dbReference type="Proteomes" id="UP000009286"/>
    </source>
</evidence>
<dbReference type="AlphaFoldDB" id="G2KNY9"/>
<dbReference type="Gene3D" id="2.130.10.10">
    <property type="entry name" value="YVTN repeat-like/Quinoprotein amine dehydrogenase"/>
    <property type="match status" value="1"/>
</dbReference>
<dbReference type="InterPro" id="IPR018391">
    <property type="entry name" value="PQQ_b-propeller_rpt"/>
</dbReference>
<dbReference type="InterPro" id="IPR013519">
    <property type="entry name" value="Int_alpha_beta-p"/>
</dbReference>
<keyword evidence="1" id="KW-0732">Signal</keyword>
<dbReference type="InterPro" id="IPR013517">
    <property type="entry name" value="FG-GAP"/>
</dbReference>
<keyword evidence="2" id="KW-0677">Repeat</keyword>
<dbReference type="InterPro" id="IPR028994">
    <property type="entry name" value="Integrin_alpha_N"/>
</dbReference>
<evidence type="ECO:0000256" key="2">
    <source>
        <dbReference type="ARBA" id="ARBA00022737"/>
    </source>
</evidence>
<dbReference type="KEGG" id="mai:MICA_150"/>
<accession>G2KNY9</accession>
<dbReference type="PANTHER" id="PTHR36220:SF1">
    <property type="entry name" value="GAMMA TUBULIN COMPLEX COMPONENT C-TERMINAL DOMAIN-CONTAINING PROTEIN"/>
    <property type="match status" value="1"/>
</dbReference>
<keyword evidence="3" id="KW-0325">Glycoprotein</keyword>
<evidence type="ECO:0000256" key="3">
    <source>
        <dbReference type="ARBA" id="ARBA00023180"/>
    </source>
</evidence>
<gene>
    <name evidence="4" type="ordered locus">MICA_150</name>
</gene>
<dbReference type="SMART" id="SM00564">
    <property type="entry name" value="PQQ"/>
    <property type="match status" value="6"/>
</dbReference>
<dbReference type="HOGENOM" id="CLU_331444_0_0_5"/>
<dbReference type="SUPFAM" id="SSF50998">
    <property type="entry name" value="Quinoprotein alcohol dehydrogenase-like"/>
    <property type="match status" value="2"/>
</dbReference>
<proteinExistence type="predicted"/>
<reference evidence="4 5" key="1">
    <citation type="journal article" date="2011" name="BMC Genomics">
        <title>Genomic insights into an obligate epibiotic bacterial predator: Micavibrio aeruginosavorus ARL-13.</title>
        <authorList>
            <person name="Wang Z."/>
            <person name="Kadouri D."/>
            <person name="Wu M."/>
        </authorList>
    </citation>
    <scope>NUCLEOTIDE SEQUENCE [LARGE SCALE GENOMIC DNA]</scope>
    <source>
        <strain evidence="4 5">ARL-13</strain>
    </source>
</reference>
<evidence type="ECO:0000256" key="1">
    <source>
        <dbReference type="ARBA" id="ARBA00022729"/>
    </source>
</evidence>
<dbReference type="eggNOG" id="COG1520">
    <property type="taxonomic scope" value="Bacteria"/>
</dbReference>
<dbReference type="InterPro" id="IPR015943">
    <property type="entry name" value="WD40/YVTN_repeat-like_dom_sf"/>
</dbReference>
<organism evidence="4 5">
    <name type="scientific">Micavibrio aeruginosavorus (strain ARL-13)</name>
    <dbReference type="NCBI Taxonomy" id="856793"/>
    <lineage>
        <taxon>Bacteria</taxon>
        <taxon>Pseudomonadati</taxon>
        <taxon>Bdellovibrionota</taxon>
        <taxon>Bdellovibrionia</taxon>
        <taxon>Bdellovibrionales</taxon>
        <taxon>Pseudobdellovibrionaceae</taxon>
        <taxon>Micavibrio</taxon>
    </lineage>
</organism>
<dbReference type="PANTHER" id="PTHR36220">
    <property type="entry name" value="UNNAMED PRODUCT"/>
    <property type="match status" value="1"/>
</dbReference>
<name>G2KNY9_MICAA</name>
<protein>
    <submittedName>
        <fullName evidence="4">PQQ enzyme repeat family protein</fullName>
    </submittedName>
</protein>
<dbReference type="EMBL" id="CP002382">
    <property type="protein sequence ID" value="AEP08497.1"/>
    <property type="molecule type" value="Genomic_DNA"/>
</dbReference>
<evidence type="ECO:0000313" key="4">
    <source>
        <dbReference type="EMBL" id="AEP08497.1"/>
    </source>
</evidence>
<dbReference type="Proteomes" id="UP000009286">
    <property type="component" value="Chromosome"/>
</dbReference>
<sequence>MADDDFGSAIGISNGKIVVGTRMRDVSGVSNSGRAHIFDAESGRPLVTLVNPDNTAGDQFGHGADIDGNLAVVGAPVNTVGGVAQAGSAYVYNATTGALVATLDNPAPGNMDWTGYDVAISGTIAVAGTPRNGAGDHGSVHIYNASTGAFLRGWNAPDQADGDWFGVAVDIDGDLIVVGAHQKESGAITDAGRAYVFSAADGSLVATLNNPAPGANDNFGRAVAIHGTVAIVGAPNDTSGGVATAGAAYVFNAQTGALLTTLENPDPEASDNFGMAVAIHGGKVVVGARWANVDGLDNVGVTYVFSTSTGDLIDTIHNPAPAASDTFGSQVAIEGEYVVVSARNDASGGVLTSGAAHVFKQQRPALKNAQLIGTLDNPDPGVDDRFGNVMEISGDYVAVGAWTNDVAGFDDAGSVYVFDLRTGALVSSIDNPEPAVGDAFGFNIDLDGATLAVGSHLDDPGGVVDAGSVYIFDALSGALLRRLNDTTPEPNERFGFDVGLSGNLAVVGANLADPGGVTNAGAAYVINIDTGTVVSTLNNPAPGSGDEFGVRVVIAGDKVAVGAYKDDPGGVVDAGSAYVFNATTGALIATLNHPSPTTDAQFGLGISLSGDLVAVGAFLSDLNGVTDVGAAYIFDANTGANLKTLTSPYPNTNDRFGNGIELVGDLVIIGSRFDDSSGTTDAGAAYVFNARTGALVRKFYAPTPTTGDEYGARPSMSTRYVVIGSRWRDVGGVADTGQVYAYASLCTNPNGAVGDITYNTTSHVLQYCAGGDWIGAGPAGDGGAGCTGPAGIEGDLMYNSTHNYLQYCEGDTWRGIGF</sequence>
<dbReference type="Gene3D" id="2.130.10.130">
    <property type="entry name" value="Integrin alpha, N-terminal"/>
    <property type="match status" value="3"/>
</dbReference>